<dbReference type="AlphaFoldDB" id="A0A7C4RIU4"/>
<sequence length="244" mass="27471">MHVLIAGANSDLAVCLAETFAANEKPISLVLASRNIERLSATAKDIAVRFDVPCTAVSFDALDVDSHPDFYESLQPKPDWVMLCFGYLGDQRKAERDWEEARAILETNYVGAVRFLEIVAADLEMRRTGGIIAIGSVAGLRGRKSNYHYGAAKAALMVFLSGLRNRLHASGVRVMTVLPGFLATKMTRNMDLPGVLTTRPEQAARHIHTAWKQGKDIVYVPWWWRWVLWLIRMIPEKRFKTMNL</sequence>
<evidence type="ECO:0000256" key="1">
    <source>
        <dbReference type="ARBA" id="ARBA00006484"/>
    </source>
</evidence>
<organism evidence="3">
    <name type="scientific">Desulfatirhabdium butyrativorans</name>
    <dbReference type="NCBI Taxonomy" id="340467"/>
    <lineage>
        <taxon>Bacteria</taxon>
        <taxon>Pseudomonadati</taxon>
        <taxon>Thermodesulfobacteriota</taxon>
        <taxon>Desulfobacteria</taxon>
        <taxon>Desulfobacterales</taxon>
        <taxon>Desulfatirhabdiaceae</taxon>
        <taxon>Desulfatirhabdium</taxon>
    </lineage>
</organism>
<dbReference type="PANTHER" id="PTHR44196:SF1">
    <property type="entry name" value="DEHYDROGENASE_REDUCTASE SDR FAMILY MEMBER 7B"/>
    <property type="match status" value="1"/>
</dbReference>
<comment type="caution">
    <text evidence="3">The sequence shown here is derived from an EMBL/GenBank/DDBJ whole genome shotgun (WGS) entry which is preliminary data.</text>
</comment>
<protein>
    <submittedName>
        <fullName evidence="3">SDR family oxidoreductase</fullName>
    </submittedName>
</protein>
<dbReference type="SUPFAM" id="SSF51735">
    <property type="entry name" value="NAD(P)-binding Rossmann-fold domains"/>
    <property type="match status" value="1"/>
</dbReference>
<dbReference type="Pfam" id="PF00106">
    <property type="entry name" value="adh_short"/>
    <property type="match status" value="1"/>
</dbReference>
<dbReference type="PRINTS" id="PR00081">
    <property type="entry name" value="GDHRDH"/>
</dbReference>
<dbReference type="GO" id="GO:0016020">
    <property type="term" value="C:membrane"/>
    <property type="evidence" value="ECO:0007669"/>
    <property type="project" value="TreeGrafter"/>
</dbReference>
<gene>
    <name evidence="3" type="ORF">ENS29_08740</name>
</gene>
<dbReference type="PANTHER" id="PTHR44196">
    <property type="entry name" value="DEHYDROGENASE/REDUCTASE SDR FAMILY MEMBER 7B"/>
    <property type="match status" value="1"/>
</dbReference>
<dbReference type="InterPro" id="IPR002347">
    <property type="entry name" value="SDR_fam"/>
</dbReference>
<dbReference type="NCBIfam" id="NF005489">
    <property type="entry name" value="PRK07102.1"/>
    <property type="match status" value="1"/>
</dbReference>
<evidence type="ECO:0000256" key="2">
    <source>
        <dbReference type="ARBA" id="ARBA00023002"/>
    </source>
</evidence>
<dbReference type="GO" id="GO:0016491">
    <property type="term" value="F:oxidoreductase activity"/>
    <property type="evidence" value="ECO:0007669"/>
    <property type="project" value="UniProtKB-KW"/>
</dbReference>
<reference evidence="3" key="1">
    <citation type="journal article" date="2020" name="mSystems">
        <title>Genome- and Community-Level Interaction Insights into Carbon Utilization and Element Cycling Functions of Hydrothermarchaeota in Hydrothermal Sediment.</title>
        <authorList>
            <person name="Zhou Z."/>
            <person name="Liu Y."/>
            <person name="Xu W."/>
            <person name="Pan J."/>
            <person name="Luo Z.H."/>
            <person name="Li M."/>
        </authorList>
    </citation>
    <scope>NUCLEOTIDE SEQUENCE [LARGE SCALE GENOMIC DNA]</scope>
    <source>
        <strain evidence="3">SpSt-477</strain>
    </source>
</reference>
<dbReference type="InterPro" id="IPR020904">
    <property type="entry name" value="Sc_DH/Rdtase_CS"/>
</dbReference>
<keyword evidence="2" id="KW-0560">Oxidoreductase</keyword>
<comment type="similarity">
    <text evidence="1">Belongs to the short-chain dehydrogenases/reductases (SDR) family.</text>
</comment>
<evidence type="ECO:0000313" key="3">
    <source>
        <dbReference type="EMBL" id="HGU32929.1"/>
    </source>
</evidence>
<dbReference type="EMBL" id="DSUH01000205">
    <property type="protein sequence ID" value="HGU32929.1"/>
    <property type="molecule type" value="Genomic_DNA"/>
</dbReference>
<dbReference type="PROSITE" id="PS00061">
    <property type="entry name" value="ADH_SHORT"/>
    <property type="match status" value="1"/>
</dbReference>
<proteinExistence type="inferred from homology"/>
<name>A0A7C4RIU4_9BACT</name>
<accession>A0A7C4RIU4</accession>
<dbReference type="Gene3D" id="3.40.50.720">
    <property type="entry name" value="NAD(P)-binding Rossmann-like Domain"/>
    <property type="match status" value="1"/>
</dbReference>
<dbReference type="InterPro" id="IPR036291">
    <property type="entry name" value="NAD(P)-bd_dom_sf"/>
</dbReference>